<comment type="caution">
    <text evidence="13">The sequence shown here is derived from an EMBL/GenBank/DDBJ whole genome shotgun (WGS) entry which is preliminary data.</text>
</comment>
<dbReference type="OMA" id="KLHVPMV"/>
<dbReference type="InterPro" id="IPR030387">
    <property type="entry name" value="G_Bms1/Tsr1_dom"/>
</dbReference>
<feature type="region of interest" description="Disordered" evidence="11">
    <location>
        <begin position="540"/>
        <end position="650"/>
    </location>
</feature>
<evidence type="ECO:0000256" key="7">
    <source>
        <dbReference type="ARBA" id="ARBA00023134"/>
    </source>
</evidence>
<dbReference type="InterPro" id="IPR037875">
    <property type="entry name" value="Bms1_N"/>
</dbReference>
<dbReference type="AlphaFoldDB" id="A0A9Q0LD36"/>
<dbReference type="GO" id="GO:0000479">
    <property type="term" value="P:endonucleolytic cleavage of tricistronic rRNA transcript (SSU-rRNA, 5.8S rRNA, LSU-rRNA)"/>
    <property type="evidence" value="ECO:0007669"/>
    <property type="project" value="TreeGrafter"/>
</dbReference>
<keyword evidence="6" id="KW-0067">ATP-binding</keyword>
<comment type="catalytic activity">
    <reaction evidence="9">
        <text>GTP + H2O = GDP + phosphate + H(+)</text>
        <dbReference type="Rhea" id="RHEA:19669"/>
        <dbReference type="ChEBI" id="CHEBI:15377"/>
        <dbReference type="ChEBI" id="CHEBI:15378"/>
        <dbReference type="ChEBI" id="CHEBI:37565"/>
        <dbReference type="ChEBI" id="CHEBI:43474"/>
        <dbReference type="ChEBI" id="CHEBI:58189"/>
    </reaction>
    <physiologicalReaction direction="left-to-right" evidence="9">
        <dbReference type="Rhea" id="RHEA:19670"/>
    </physiologicalReaction>
</comment>
<comment type="similarity">
    <text evidence="10">Belongs to the TRAFAC class translation factor GTPase superfamily. Bms1-like GTPase family. BMS1 subfamily.</text>
</comment>
<dbReference type="PROSITE" id="PS51714">
    <property type="entry name" value="G_BMS1"/>
    <property type="match status" value="1"/>
</dbReference>
<keyword evidence="7" id="KW-0342">GTP-binding</keyword>
<feature type="compositionally biased region" description="Acidic residues" evidence="11">
    <location>
        <begin position="546"/>
        <end position="577"/>
    </location>
</feature>
<keyword evidence="4" id="KW-0547">Nucleotide-binding</keyword>
<dbReference type="PANTHER" id="PTHR12858">
    <property type="entry name" value="RIBOSOME BIOGENESIS PROTEIN"/>
    <property type="match status" value="1"/>
</dbReference>
<evidence type="ECO:0000256" key="10">
    <source>
        <dbReference type="ARBA" id="ARBA00061391"/>
    </source>
</evidence>
<dbReference type="Gene3D" id="3.40.50.300">
    <property type="entry name" value="P-loop containing nucleotide triphosphate hydrolases"/>
    <property type="match status" value="1"/>
</dbReference>
<comment type="subcellular location">
    <subcellularLocation>
        <location evidence="1">Nucleus</location>
        <location evidence="1">Nucleolus</location>
    </subcellularLocation>
</comment>
<dbReference type="GO" id="GO:0005524">
    <property type="term" value="F:ATP binding"/>
    <property type="evidence" value="ECO:0007669"/>
    <property type="project" value="UniProtKB-KW"/>
</dbReference>
<dbReference type="Pfam" id="PF04950">
    <property type="entry name" value="RIBIOP_C"/>
    <property type="match status" value="1"/>
</dbReference>
<dbReference type="GO" id="GO:0000462">
    <property type="term" value="P:maturation of SSU-rRNA from tricistronic rRNA transcript (SSU-rRNA, 5.8S rRNA, LSU-rRNA)"/>
    <property type="evidence" value="ECO:0007669"/>
    <property type="project" value="TreeGrafter"/>
</dbReference>
<dbReference type="GO" id="GO:0032040">
    <property type="term" value="C:small-subunit processome"/>
    <property type="evidence" value="ECO:0007669"/>
    <property type="project" value="UniProtKB-ARBA"/>
</dbReference>
<dbReference type="GO" id="GO:0005525">
    <property type="term" value="F:GTP binding"/>
    <property type="evidence" value="ECO:0007669"/>
    <property type="project" value="UniProtKB-KW"/>
</dbReference>
<dbReference type="GO" id="GO:0005654">
    <property type="term" value="C:nucleoplasm"/>
    <property type="evidence" value="ECO:0007669"/>
    <property type="project" value="UniProtKB-ARBA"/>
</dbReference>
<dbReference type="GO" id="GO:0030686">
    <property type="term" value="C:90S preribosome"/>
    <property type="evidence" value="ECO:0007669"/>
    <property type="project" value="TreeGrafter"/>
</dbReference>
<evidence type="ECO:0000256" key="11">
    <source>
        <dbReference type="SAM" id="MobiDB-lite"/>
    </source>
</evidence>
<evidence type="ECO:0000259" key="12">
    <source>
        <dbReference type="PROSITE" id="PS51714"/>
    </source>
</evidence>
<dbReference type="Pfam" id="PF08142">
    <property type="entry name" value="AARP2CN"/>
    <property type="match status" value="1"/>
</dbReference>
<protein>
    <submittedName>
        <fullName evidence="13">Ribosome biogenesis protein bms1</fullName>
    </submittedName>
</protein>
<keyword evidence="2" id="KW-0690">Ribosome biogenesis</keyword>
<dbReference type="InterPro" id="IPR027417">
    <property type="entry name" value="P-loop_NTPase"/>
</dbReference>
<feature type="region of interest" description="Disordered" evidence="11">
    <location>
        <begin position="391"/>
        <end position="418"/>
    </location>
</feature>
<organism evidence="13 14">
    <name type="scientific">Anaeramoeba ignava</name>
    <name type="common">Anaerobic marine amoeba</name>
    <dbReference type="NCBI Taxonomy" id="1746090"/>
    <lineage>
        <taxon>Eukaryota</taxon>
        <taxon>Metamonada</taxon>
        <taxon>Anaeramoebidae</taxon>
        <taxon>Anaeramoeba</taxon>
    </lineage>
</organism>
<feature type="region of interest" description="Disordered" evidence="11">
    <location>
        <begin position="1"/>
        <end position="36"/>
    </location>
</feature>
<feature type="compositionally biased region" description="Basic residues" evidence="11">
    <location>
        <begin position="9"/>
        <end position="36"/>
    </location>
</feature>
<dbReference type="PANTHER" id="PTHR12858:SF2">
    <property type="entry name" value="RIBOSOME BIOGENESIS PROTEIN BMS1 HOMOLOG"/>
    <property type="match status" value="1"/>
</dbReference>
<dbReference type="InterPro" id="IPR039761">
    <property type="entry name" value="Bms1/Tsr1"/>
</dbReference>
<dbReference type="SUPFAM" id="SSF52540">
    <property type="entry name" value="P-loop containing nucleoside triphosphate hydrolases"/>
    <property type="match status" value="1"/>
</dbReference>
<proteinExistence type="inferred from homology"/>
<accession>A0A9Q0LD36</accession>
<sequence length="1102" mass="129225">MNEEQENKKHNKKNVGGKFAKKKKLMKKNKQFPKHKNEKAFSVRSSVNFQKIAQRRTDRIEKKLHYPIVKRSTDDKPIIVGVVGPPSTGKSTLIRSLVKRYTKQNINEIKGPITLISGKNRRLTFFESKNDLNSMVDIAKIADLILLLIDASFGFEMETFEFLNLLQAHGFPRVMGILTHLDKFKENKTLRRTKKILKKRFWTEIYQGAKLFYLSGIIYGRYPKREILNLSRFISVMKFRPLIWRNTHPFVFVDRFEDITEPEEIRKNPKGDRKVALYGYVHGMNFKKDIKVHIPGCGDFRIQNITLLPDPCPLPTKEQELKRRTLNEREKILYCPMSNVGGVFFDKDAVYIDIPDEQIRFSSDNITDHGPGENLKIVMDDGRVRRKAIFEENSQKNNKQKNEFVFDDDEEDEDEDEDEIDYNEVYNTDKIAAHESLLAPNININLSKLIYGDDNNDHNESKKITNLSTMDTNKIQYENEENSDEEFFIPVKKSNDSNDPKTKLRNDCSVFSWDNTTDINVENFFNQEELMKIIRQKISQTKIGQNDDENENENENENDNDNDEEIYGDFEDLETGETFEGKKGNFDGNENGNENEVENFDENENEDENENDYHKKKILQKEKFDEEYDTKQEYEDGDEKSHSRKHRNDKAFKMDEKIPTFFGELQENSEQQNQVNKQEFEEQDLQTRAIYTGCPPGTYVRMEFEEIPVEFVEYFDAHYPIIVGGLQSHEDQMGFVHVRIKRHRWYKKILKTNDPLIISIGWRRFQTIPLYFITDQNNRQRALKYTPEHMHCEAFFYGPITPQNTGFVGFQYIDDNLAGFRISATGVVLELDQSVSVVKKLKLVGYPFKIFKNTAFIQNMFSTQLEVAKFERAKIRTVSGIRGQIKKALKSPPGAFRATFEDKIRTSDIVFMRTWFPVKPFNFYNPVTSHLMKRKPQKNNLEISENENVQSPTDSVSWQPMKTVVQLRREQGVGPVVNQDSLYKNVDRKEPLFNSLKIPKKLQAQLPFELKPKFSKIQKNQTRAVVLDDHEKKVVGLVNQITQISKDKAQKQKQLSQKKNIEKKRKKDKEEKEFALRRAEVRHRFFARKTAFSKNRLNSKKK</sequence>
<keyword evidence="3" id="KW-0597">Phosphoprotein</keyword>
<feature type="compositionally biased region" description="Acidic residues" evidence="11">
    <location>
        <begin position="405"/>
        <end position="418"/>
    </location>
</feature>
<feature type="compositionally biased region" description="Basic and acidic residues" evidence="11">
    <location>
        <begin position="391"/>
        <end position="404"/>
    </location>
</feature>
<evidence type="ECO:0000256" key="8">
    <source>
        <dbReference type="ARBA" id="ARBA00023242"/>
    </source>
</evidence>
<evidence type="ECO:0000256" key="2">
    <source>
        <dbReference type="ARBA" id="ARBA00022517"/>
    </source>
</evidence>
<dbReference type="GO" id="GO:0003924">
    <property type="term" value="F:GTPase activity"/>
    <property type="evidence" value="ECO:0007669"/>
    <property type="project" value="TreeGrafter"/>
</dbReference>
<dbReference type="CDD" id="cd01882">
    <property type="entry name" value="BMS1"/>
    <property type="match status" value="1"/>
</dbReference>
<keyword evidence="14" id="KW-1185">Reference proteome</keyword>
<reference evidence="13" key="1">
    <citation type="submission" date="2022-10" db="EMBL/GenBank/DDBJ databases">
        <title>Novel sulphate-reducing endosymbionts in the free-living metamonad Anaeramoeba.</title>
        <authorList>
            <person name="Jerlstrom-Hultqvist J."/>
            <person name="Cepicka I."/>
            <person name="Gallot-Lavallee L."/>
            <person name="Salas-Leiva D."/>
            <person name="Curtis B.A."/>
            <person name="Zahonova K."/>
            <person name="Pipaliya S."/>
            <person name="Dacks J."/>
            <person name="Roger A.J."/>
        </authorList>
    </citation>
    <scope>NUCLEOTIDE SEQUENCE</scope>
    <source>
        <strain evidence="13">BMAN</strain>
    </source>
</reference>
<dbReference type="InterPro" id="IPR007034">
    <property type="entry name" value="BMS1_TSR1_C"/>
</dbReference>
<dbReference type="GO" id="GO:0034511">
    <property type="term" value="F:U3 snoRNA binding"/>
    <property type="evidence" value="ECO:0007669"/>
    <property type="project" value="TreeGrafter"/>
</dbReference>
<dbReference type="SMART" id="SM00785">
    <property type="entry name" value="AARP2CN"/>
    <property type="match status" value="1"/>
</dbReference>
<name>A0A9Q0LD36_ANAIG</name>
<evidence type="ECO:0000256" key="4">
    <source>
        <dbReference type="ARBA" id="ARBA00022741"/>
    </source>
</evidence>
<dbReference type="EMBL" id="JAPDFW010000094">
    <property type="protein sequence ID" value="KAJ5070518.1"/>
    <property type="molecule type" value="Genomic_DNA"/>
</dbReference>
<evidence type="ECO:0000256" key="9">
    <source>
        <dbReference type="ARBA" id="ARBA00049117"/>
    </source>
</evidence>
<gene>
    <name evidence="13" type="ORF">M0811_10787</name>
</gene>
<evidence type="ECO:0000313" key="13">
    <source>
        <dbReference type="EMBL" id="KAJ5070518.1"/>
    </source>
</evidence>
<evidence type="ECO:0000256" key="6">
    <source>
        <dbReference type="ARBA" id="ARBA00022840"/>
    </source>
</evidence>
<feature type="compositionally biased region" description="Acidic residues" evidence="11">
    <location>
        <begin position="593"/>
        <end position="610"/>
    </location>
</feature>
<feature type="region of interest" description="Disordered" evidence="11">
    <location>
        <begin position="1048"/>
        <end position="1072"/>
    </location>
</feature>
<keyword evidence="5" id="KW-0378">Hydrolase</keyword>
<evidence type="ECO:0000256" key="1">
    <source>
        <dbReference type="ARBA" id="ARBA00004604"/>
    </source>
</evidence>
<feature type="compositionally biased region" description="Basic and acidic residues" evidence="11">
    <location>
        <begin position="619"/>
        <end position="634"/>
    </location>
</feature>
<dbReference type="SMART" id="SM01362">
    <property type="entry name" value="DUF663"/>
    <property type="match status" value="1"/>
</dbReference>
<evidence type="ECO:0000313" key="14">
    <source>
        <dbReference type="Proteomes" id="UP001149090"/>
    </source>
</evidence>
<dbReference type="Proteomes" id="UP001149090">
    <property type="component" value="Unassembled WGS sequence"/>
</dbReference>
<evidence type="ECO:0000256" key="3">
    <source>
        <dbReference type="ARBA" id="ARBA00022553"/>
    </source>
</evidence>
<feature type="domain" description="Bms1-type G" evidence="12">
    <location>
        <begin position="76"/>
        <end position="240"/>
    </location>
</feature>
<dbReference type="FunFam" id="3.40.50.300:FF:000105">
    <property type="entry name" value="BMS1 ribosome biogenesis factor"/>
    <property type="match status" value="1"/>
</dbReference>
<dbReference type="InterPro" id="IPR012948">
    <property type="entry name" value="AARP2CN"/>
</dbReference>
<dbReference type="OrthoDB" id="10260897at2759"/>
<evidence type="ECO:0000256" key="5">
    <source>
        <dbReference type="ARBA" id="ARBA00022801"/>
    </source>
</evidence>
<keyword evidence="8" id="KW-0539">Nucleus</keyword>